<dbReference type="AlphaFoldDB" id="A0A8J3JFV8"/>
<accession>A0A8J3JFV8</accession>
<dbReference type="EMBL" id="BONF01000016">
    <property type="protein sequence ID" value="GIF81899.1"/>
    <property type="molecule type" value="Genomic_DNA"/>
</dbReference>
<reference evidence="1 2" key="1">
    <citation type="submission" date="2021-01" db="EMBL/GenBank/DDBJ databases">
        <title>Whole genome shotgun sequence of Catellatospora bangladeshensis NBRC 107357.</title>
        <authorList>
            <person name="Komaki H."/>
            <person name="Tamura T."/>
        </authorList>
    </citation>
    <scope>NUCLEOTIDE SEQUENCE [LARGE SCALE GENOMIC DNA]</scope>
    <source>
        <strain evidence="1 2">NBRC 107357</strain>
    </source>
</reference>
<dbReference type="RefSeq" id="WP_203746548.1">
    <property type="nucleotide sequence ID" value="NZ_BONF01000016.1"/>
</dbReference>
<gene>
    <name evidence="1" type="ORF">Cba03nite_32480</name>
</gene>
<organism evidence="1 2">
    <name type="scientific">Catellatospora bangladeshensis</name>
    <dbReference type="NCBI Taxonomy" id="310355"/>
    <lineage>
        <taxon>Bacteria</taxon>
        <taxon>Bacillati</taxon>
        <taxon>Actinomycetota</taxon>
        <taxon>Actinomycetes</taxon>
        <taxon>Micromonosporales</taxon>
        <taxon>Micromonosporaceae</taxon>
        <taxon>Catellatospora</taxon>
    </lineage>
</organism>
<comment type="caution">
    <text evidence="1">The sequence shown here is derived from an EMBL/GenBank/DDBJ whole genome shotgun (WGS) entry which is preliminary data.</text>
</comment>
<evidence type="ECO:0000313" key="2">
    <source>
        <dbReference type="Proteomes" id="UP000601223"/>
    </source>
</evidence>
<proteinExistence type="predicted"/>
<keyword evidence="2" id="KW-1185">Reference proteome</keyword>
<dbReference type="Proteomes" id="UP000601223">
    <property type="component" value="Unassembled WGS sequence"/>
</dbReference>
<sequence length="207" mass="21557">MNAAADAHRRHVATAGLELHRRVLDAADGGADEVVGALERLRELRTAVDRAELELLVAARGRQRVSWARVAVALGLRSRQAAEQRAARLTEQLGSLSAGGCQFCVDTPAVAELRAAARTAAGELAADPSWDGAHPRAALARSGLATAADAPPGPLYALVEHALADLSGVDLVARPVLLRVAVGRLREAFAAAAPAAAEAPPRPRRPH</sequence>
<protein>
    <submittedName>
        <fullName evidence="1">Uncharacterized protein</fullName>
    </submittedName>
</protein>
<name>A0A8J3JFV8_9ACTN</name>
<evidence type="ECO:0000313" key="1">
    <source>
        <dbReference type="EMBL" id="GIF81899.1"/>
    </source>
</evidence>